<name>A0ABY8PV76_9ACTN</name>
<dbReference type="Gene3D" id="2.60.40.2700">
    <property type="match status" value="1"/>
</dbReference>
<feature type="chain" id="PRO_5046881007" description="Ig-like domain-containing protein" evidence="1">
    <location>
        <begin position="24"/>
        <end position="183"/>
    </location>
</feature>
<accession>A0ABY8PV76</accession>
<evidence type="ECO:0000313" key="3">
    <source>
        <dbReference type="Proteomes" id="UP001244136"/>
    </source>
</evidence>
<protein>
    <recommendedName>
        <fullName evidence="4">Ig-like domain-containing protein</fullName>
    </recommendedName>
</protein>
<gene>
    <name evidence="2" type="ORF">QH948_09330</name>
</gene>
<proteinExistence type="predicted"/>
<keyword evidence="1" id="KW-0732">Signal</keyword>
<evidence type="ECO:0000313" key="2">
    <source>
        <dbReference type="EMBL" id="WGT46354.1"/>
    </source>
</evidence>
<evidence type="ECO:0008006" key="4">
    <source>
        <dbReference type="Google" id="ProtNLM"/>
    </source>
</evidence>
<dbReference type="RefSeq" id="WP_281144154.1">
    <property type="nucleotide sequence ID" value="NZ_CP123967.1"/>
</dbReference>
<feature type="signal peptide" evidence="1">
    <location>
        <begin position="1"/>
        <end position="23"/>
    </location>
</feature>
<dbReference type="EMBL" id="CP123967">
    <property type="protein sequence ID" value="WGT46354.1"/>
    <property type="molecule type" value="Genomic_DNA"/>
</dbReference>
<reference evidence="2 3" key="1">
    <citation type="journal article" date="2008" name="Int. J. Syst. Evol. Microbiol.">
        <title>Tessaracoccus flavescens sp. nov., isolated from marine sediment.</title>
        <authorList>
            <person name="Lee D.W."/>
            <person name="Lee S.D."/>
        </authorList>
    </citation>
    <scope>NUCLEOTIDE SEQUENCE [LARGE SCALE GENOMIC DNA]</scope>
    <source>
        <strain evidence="2 3">T21</strain>
    </source>
</reference>
<sequence length="183" mass="19573">MGWKRVRAGFVALVALATMSAGAVTAAPAEAASTFTGVSKPTMSGTRTVGKTLTAKRDKATTPKAQRVSYQWLRNGSKISGAKSSTYKLRSADQGKKISVKVCYAKAKYTTRCVTSGRTAKIAAAAVSSSCTIKGNISSSGEKIYHVKGQRFYNVTQIDLTKGERWFCSESAARKAGWRKSKV</sequence>
<evidence type="ECO:0000256" key="1">
    <source>
        <dbReference type="SAM" id="SignalP"/>
    </source>
</evidence>
<dbReference type="Proteomes" id="UP001244136">
    <property type="component" value="Chromosome"/>
</dbReference>
<keyword evidence="3" id="KW-1185">Reference proteome</keyword>
<organism evidence="2 3">
    <name type="scientific">Tessaracoccus lacteus</name>
    <dbReference type="NCBI Taxonomy" id="3041766"/>
    <lineage>
        <taxon>Bacteria</taxon>
        <taxon>Bacillati</taxon>
        <taxon>Actinomycetota</taxon>
        <taxon>Actinomycetes</taxon>
        <taxon>Propionibacteriales</taxon>
        <taxon>Propionibacteriaceae</taxon>
        <taxon>Tessaracoccus</taxon>
    </lineage>
</organism>